<name>A0A1I4UN14_9GAMM</name>
<evidence type="ECO:0000313" key="1">
    <source>
        <dbReference type="EMBL" id="SFM90389.1"/>
    </source>
</evidence>
<proteinExistence type="predicted"/>
<dbReference type="AlphaFoldDB" id="A0A1I4UN14"/>
<organism evidence="1 2">
    <name type="scientific">Halopseudomonas yangmingensis</name>
    <dbReference type="NCBI Taxonomy" id="1720063"/>
    <lineage>
        <taxon>Bacteria</taxon>
        <taxon>Pseudomonadati</taxon>
        <taxon>Pseudomonadota</taxon>
        <taxon>Gammaproteobacteria</taxon>
        <taxon>Pseudomonadales</taxon>
        <taxon>Pseudomonadaceae</taxon>
        <taxon>Halopseudomonas</taxon>
    </lineage>
</organism>
<keyword evidence="2" id="KW-1185">Reference proteome</keyword>
<reference evidence="2" key="1">
    <citation type="submission" date="2016-10" db="EMBL/GenBank/DDBJ databases">
        <authorList>
            <person name="Varghese N."/>
            <person name="Submissions S."/>
        </authorList>
    </citation>
    <scope>NUCLEOTIDE SEQUENCE [LARGE SCALE GENOMIC DNA]</scope>
    <source>
        <strain evidence="2">DSM 24213</strain>
    </source>
</reference>
<sequence length="78" mass="8767">MTLNLKELLVRPGLKVVSVGCEDITSCSEVLGVALALALEEYNDGRTIVLPRFLPAPTIKDDESGFIFSYYEIENFWR</sequence>
<protein>
    <submittedName>
        <fullName evidence="1">Uncharacterized protein</fullName>
    </submittedName>
</protein>
<evidence type="ECO:0000313" key="2">
    <source>
        <dbReference type="Proteomes" id="UP000243629"/>
    </source>
</evidence>
<accession>A0A1I4UN14</accession>
<dbReference type="EMBL" id="FOUI01000027">
    <property type="protein sequence ID" value="SFM90389.1"/>
    <property type="molecule type" value="Genomic_DNA"/>
</dbReference>
<dbReference type="Proteomes" id="UP000243629">
    <property type="component" value="Unassembled WGS sequence"/>
</dbReference>
<gene>
    <name evidence="1" type="ORF">SAMN05216217_1277</name>
</gene>